<name>A0A034W6G8_BACDO</name>
<accession>A0A034W6G8</accession>
<dbReference type="GO" id="GO:0008333">
    <property type="term" value="P:endosome to lysosome transport"/>
    <property type="evidence" value="ECO:0007669"/>
    <property type="project" value="TreeGrafter"/>
</dbReference>
<keyword evidence="3" id="KW-0863">Zinc-finger</keyword>
<dbReference type="PANTHER" id="PTHR23323">
    <property type="entry name" value="VACUOLAR PROTEIN SORTING-ASSOCIATED PROTEIN"/>
    <property type="match status" value="1"/>
</dbReference>
<keyword evidence="5" id="KW-0175">Coiled coil</keyword>
<dbReference type="EMBL" id="GAKP01007781">
    <property type="protein sequence ID" value="JAC51171.1"/>
    <property type="molecule type" value="Transcribed_RNA"/>
</dbReference>
<evidence type="ECO:0000256" key="3">
    <source>
        <dbReference type="ARBA" id="ARBA00022771"/>
    </source>
</evidence>
<dbReference type="OrthoDB" id="1845386at2759"/>
<protein>
    <submittedName>
        <fullName evidence="7">Vacuolar protein sorting-associated protein 18-like protein</fullName>
    </submittedName>
</protein>
<evidence type="ECO:0000256" key="2">
    <source>
        <dbReference type="ARBA" id="ARBA00022723"/>
    </source>
</evidence>
<dbReference type="GO" id="GO:0006904">
    <property type="term" value="P:vesicle docking involved in exocytosis"/>
    <property type="evidence" value="ECO:0007669"/>
    <property type="project" value="TreeGrafter"/>
</dbReference>
<keyword evidence="2" id="KW-0479">Metal-binding</keyword>
<keyword evidence="4" id="KW-0862">Zinc</keyword>
<dbReference type="AlphaFoldDB" id="A0A034W6G8"/>
<dbReference type="GO" id="GO:0030897">
    <property type="term" value="C:HOPS complex"/>
    <property type="evidence" value="ECO:0007669"/>
    <property type="project" value="TreeGrafter"/>
</dbReference>
<dbReference type="GO" id="GO:0008270">
    <property type="term" value="F:zinc ion binding"/>
    <property type="evidence" value="ECO:0007669"/>
    <property type="project" value="UniProtKB-KW"/>
</dbReference>
<evidence type="ECO:0000256" key="5">
    <source>
        <dbReference type="SAM" id="Coils"/>
    </source>
</evidence>
<gene>
    <name evidence="7" type="primary">VPS18</name>
</gene>
<dbReference type="Gene3D" id="3.30.40.10">
    <property type="entry name" value="Zinc/RING finger domain, C3HC4 (zinc finger)"/>
    <property type="match status" value="1"/>
</dbReference>
<dbReference type="GO" id="GO:0030674">
    <property type="term" value="F:protein-macromolecule adaptor activity"/>
    <property type="evidence" value="ECO:0007669"/>
    <property type="project" value="TreeGrafter"/>
</dbReference>
<evidence type="ECO:0000259" key="6">
    <source>
        <dbReference type="Pfam" id="PF26148"/>
    </source>
</evidence>
<dbReference type="InterPro" id="IPR058919">
    <property type="entry name" value="Pep3/Vps18_RING_C"/>
</dbReference>
<feature type="domain" description="Pep3/Vps18 RING C-terminal" evidence="6">
    <location>
        <begin position="148"/>
        <end position="240"/>
    </location>
</feature>
<organism evidence="7">
    <name type="scientific">Bactrocera dorsalis</name>
    <name type="common">Oriental fruit fly</name>
    <name type="synonym">Dacus dorsalis</name>
    <dbReference type="NCBI Taxonomy" id="27457"/>
    <lineage>
        <taxon>Eukaryota</taxon>
        <taxon>Metazoa</taxon>
        <taxon>Ecdysozoa</taxon>
        <taxon>Arthropoda</taxon>
        <taxon>Hexapoda</taxon>
        <taxon>Insecta</taxon>
        <taxon>Pterygota</taxon>
        <taxon>Neoptera</taxon>
        <taxon>Endopterygota</taxon>
        <taxon>Diptera</taxon>
        <taxon>Brachycera</taxon>
        <taxon>Muscomorpha</taxon>
        <taxon>Tephritoidea</taxon>
        <taxon>Tephritidae</taxon>
        <taxon>Bactrocera</taxon>
        <taxon>Bactrocera</taxon>
    </lineage>
</organism>
<proteinExistence type="predicted"/>
<sequence>MIQCKLFNANVASVFLMCLCKMWAAAVDLALEFDLKLAKETASKPTKEEEREKMWLAIARHEIQGTNDVKKALDLLKECDLLRIEDLLPFFSDFEKIDDFKEPICAALKDYNLKILELKHEIDECDKQAERVIKDLQNVRERSIRINAQENCSLCDSFLMVKPFIVFICGHKFHSDCLEKKILPTLSSDQSRRLRTIKQQLDALVTQSFVMDISEEMLLQRAELKIEIEEIVAGDCYFCGVMIDMIDQPFVNDWDQVNVDWE</sequence>
<comment type="subcellular location">
    <subcellularLocation>
        <location evidence="1">Late endosome membrane</location>
        <topology evidence="1">Peripheral membrane protein</topology>
        <orientation evidence="1">Cytoplasmic side</orientation>
    </subcellularLocation>
</comment>
<dbReference type="InterPro" id="IPR013083">
    <property type="entry name" value="Znf_RING/FYVE/PHD"/>
</dbReference>
<dbReference type="GO" id="GO:0031902">
    <property type="term" value="C:late endosome membrane"/>
    <property type="evidence" value="ECO:0007669"/>
    <property type="project" value="UniProtKB-SubCell"/>
</dbReference>
<feature type="coiled-coil region" evidence="5">
    <location>
        <begin position="108"/>
        <end position="142"/>
    </location>
</feature>
<dbReference type="GO" id="GO:0007040">
    <property type="term" value="P:lysosome organization"/>
    <property type="evidence" value="ECO:0007669"/>
    <property type="project" value="TreeGrafter"/>
</dbReference>
<evidence type="ECO:0000256" key="1">
    <source>
        <dbReference type="ARBA" id="ARBA00004492"/>
    </source>
</evidence>
<dbReference type="GO" id="GO:0048284">
    <property type="term" value="P:organelle fusion"/>
    <property type="evidence" value="ECO:0007669"/>
    <property type="project" value="TreeGrafter"/>
</dbReference>
<dbReference type="Pfam" id="PF26148">
    <property type="entry name" value="VPS18_RING_C"/>
    <property type="match status" value="1"/>
</dbReference>
<reference evidence="7" key="1">
    <citation type="journal article" date="2014" name="BMC Genomics">
        <title>Characterizing the developmental transcriptome of the oriental fruit fly, Bactrocera dorsalis (Diptera: Tephritidae) through comparative genomic analysis with Drosophila melanogaster utilizing modENCODE datasets.</title>
        <authorList>
            <person name="Geib S.M."/>
            <person name="Calla B."/>
            <person name="Hall B."/>
            <person name="Hou S."/>
            <person name="Manoukis N.C."/>
        </authorList>
    </citation>
    <scope>NUCLEOTIDE SEQUENCE</scope>
    <source>
        <strain evidence="7">Punador</strain>
    </source>
</reference>
<evidence type="ECO:0000313" key="7">
    <source>
        <dbReference type="EMBL" id="JAC51171.1"/>
    </source>
</evidence>
<dbReference type="GO" id="GO:0007032">
    <property type="term" value="P:endosome organization"/>
    <property type="evidence" value="ECO:0007669"/>
    <property type="project" value="TreeGrafter"/>
</dbReference>
<dbReference type="PANTHER" id="PTHR23323:SF26">
    <property type="entry name" value="VACUOLAR PROTEIN SORTING-ASSOCIATED PROTEIN 18 HOMOLOG"/>
    <property type="match status" value="1"/>
</dbReference>
<dbReference type="SUPFAM" id="SSF57850">
    <property type="entry name" value="RING/U-box"/>
    <property type="match status" value="1"/>
</dbReference>
<evidence type="ECO:0000256" key="4">
    <source>
        <dbReference type="ARBA" id="ARBA00022833"/>
    </source>
</evidence>